<dbReference type="EMBL" id="ALAO01000345">
    <property type="protein sequence ID" value="EKO37783.1"/>
    <property type="molecule type" value="Genomic_DNA"/>
</dbReference>
<accession>K6H5K7</accession>
<name>K6H5K7_9BACT</name>
<sequence length="142" mass="15529">MSERTSKKPGIADYVAARRKHKDCFLDEIYRLIDWEPLEKVLRKKLKRATNAVGNPAYLPLLKGPSMAQGRKRRCLWRGGGTCARLVAVQSASARPARRAHAFIPTVGGVMGSITGPALSLPDLMAADADNHASARRPARRA</sequence>
<dbReference type="Proteomes" id="UP000006272">
    <property type="component" value="Unassembled WGS sequence"/>
</dbReference>
<gene>
    <name evidence="1" type="ORF">B193_3538</name>
</gene>
<proteinExistence type="predicted"/>
<organism evidence="1 2">
    <name type="scientific">Solidesulfovibrio magneticus str. Maddingley MBC34</name>
    <dbReference type="NCBI Taxonomy" id="1206767"/>
    <lineage>
        <taxon>Bacteria</taxon>
        <taxon>Pseudomonadati</taxon>
        <taxon>Thermodesulfobacteriota</taxon>
        <taxon>Desulfovibrionia</taxon>
        <taxon>Desulfovibrionales</taxon>
        <taxon>Desulfovibrionaceae</taxon>
        <taxon>Solidesulfovibrio</taxon>
    </lineage>
</organism>
<reference evidence="1 2" key="1">
    <citation type="submission" date="2012-07" db="EMBL/GenBank/DDBJ databases">
        <title>Draft genome sequence of Desulfovibrio magneticus str. Maddingley MBC34 obtained from a metagenomic sequence of a methanogenic enrichment isolated from coal-seam formation water in Victoria, Australia.</title>
        <authorList>
            <person name="Greenfield P."/>
            <person name="Hendry P."/>
            <person name="Li D."/>
            <person name="Rosewarne C.P."/>
            <person name="Tran-Dinh N."/>
            <person name="Elbourne L.D.H."/>
            <person name="Paulsen I.T."/>
            <person name="Midgley D.J."/>
        </authorList>
    </citation>
    <scope>NUCLEOTIDE SEQUENCE [LARGE SCALE GENOMIC DNA]</scope>
    <source>
        <strain evidence="2">Maddingley MBC34</strain>
    </source>
</reference>
<comment type="caution">
    <text evidence="1">The sequence shown here is derived from an EMBL/GenBank/DDBJ whole genome shotgun (WGS) entry which is preliminary data.</text>
</comment>
<dbReference type="AlphaFoldDB" id="K6H5K7"/>
<protein>
    <submittedName>
        <fullName evidence="1">Uncharacterized protein</fullName>
    </submittedName>
</protein>
<evidence type="ECO:0000313" key="1">
    <source>
        <dbReference type="EMBL" id="EKO37783.1"/>
    </source>
</evidence>
<evidence type="ECO:0000313" key="2">
    <source>
        <dbReference type="Proteomes" id="UP000006272"/>
    </source>
</evidence>